<dbReference type="GO" id="GO:0008270">
    <property type="term" value="F:zinc ion binding"/>
    <property type="evidence" value="ECO:0007669"/>
    <property type="project" value="UniProtKB-KW"/>
</dbReference>
<dbReference type="GO" id="GO:0016567">
    <property type="term" value="P:protein ubiquitination"/>
    <property type="evidence" value="ECO:0000318"/>
    <property type="project" value="GO_Central"/>
</dbReference>
<dbReference type="Gene3D" id="3.30.40.10">
    <property type="entry name" value="Zinc/RING finger domain, C3HC4 (zinc finger)"/>
    <property type="match status" value="1"/>
</dbReference>
<dbReference type="SMART" id="SM00184">
    <property type="entry name" value="RING"/>
    <property type="match status" value="1"/>
</dbReference>
<keyword evidence="4 9" id="KW-0863">Zinc-finger</keyword>
<comment type="similarity">
    <text evidence="8">Belongs to the RING-type zinc finger family. ATL subfamily.</text>
</comment>
<dbReference type="InterPro" id="IPR001841">
    <property type="entry name" value="Znf_RING"/>
</dbReference>
<protein>
    <recommendedName>
        <fullName evidence="11">RING-type domain-containing protein</fullName>
    </recommendedName>
</protein>
<dbReference type="Proteomes" id="UP000091857">
    <property type="component" value="Chromosome 10"/>
</dbReference>
<evidence type="ECO:0000256" key="7">
    <source>
        <dbReference type="ARBA" id="ARBA00023136"/>
    </source>
</evidence>
<dbReference type="SUPFAM" id="SSF57850">
    <property type="entry name" value="RING/U-box"/>
    <property type="match status" value="1"/>
</dbReference>
<dbReference type="AlphaFoldDB" id="A0A2C9V494"/>
<name>A0A2C9V494_MANES</name>
<evidence type="ECO:0000256" key="3">
    <source>
        <dbReference type="ARBA" id="ARBA00022723"/>
    </source>
</evidence>
<proteinExistence type="inferred from homology"/>
<sequence length="173" mass="19046">MSSQDSQPFHWHFSTELSDNDFEIHGRTLFFIIILFAVVIVITILFLYARWVCRYQNQHLPNNPPPHAPPLGSQGLHPTIIKSLPITLHHSSSSSVGVGNRGNSPVGVESECCICLGVFEDGDKVKVLPECHHCFHSECVDKWLLACSSCPLCRASLLQANSAGSPVLSILTE</sequence>
<accession>A0A2C9V494</accession>
<evidence type="ECO:0000313" key="12">
    <source>
        <dbReference type="EMBL" id="OAY38387.1"/>
    </source>
</evidence>
<dbReference type="PANTHER" id="PTHR46539:SF25">
    <property type="entry name" value="(WILD MALAYSIAN BANANA) HYPOTHETICAL PROTEIN"/>
    <property type="match status" value="1"/>
</dbReference>
<dbReference type="OMA" id="FLYARWI"/>
<evidence type="ECO:0000313" key="13">
    <source>
        <dbReference type="Proteomes" id="UP000091857"/>
    </source>
</evidence>
<dbReference type="UniPathway" id="UPA00143"/>
<evidence type="ECO:0000256" key="8">
    <source>
        <dbReference type="ARBA" id="ARBA00024209"/>
    </source>
</evidence>
<keyword evidence="6 10" id="KW-1133">Transmembrane helix</keyword>
<feature type="transmembrane region" description="Helical" evidence="10">
    <location>
        <begin position="29"/>
        <end position="49"/>
    </location>
</feature>
<evidence type="ECO:0000256" key="6">
    <source>
        <dbReference type="ARBA" id="ARBA00022989"/>
    </source>
</evidence>
<keyword evidence="5" id="KW-0862">Zinc</keyword>
<dbReference type="Gramene" id="Manes.10G010400.1.v8.1">
    <property type="protein sequence ID" value="Manes.10G010400.1.v8.1.CDS.1"/>
    <property type="gene ID" value="Manes.10G010400.v8.1"/>
</dbReference>
<keyword evidence="2 10" id="KW-0812">Transmembrane</keyword>
<keyword evidence="7 10" id="KW-0472">Membrane</keyword>
<dbReference type="PANTHER" id="PTHR46539">
    <property type="entry name" value="E3 UBIQUITIN-PROTEIN LIGASE ATL42"/>
    <property type="match status" value="1"/>
</dbReference>
<evidence type="ECO:0000259" key="11">
    <source>
        <dbReference type="PROSITE" id="PS50089"/>
    </source>
</evidence>
<dbReference type="InterPro" id="IPR013083">
    <property type="entry name" value="Znf_RING/FYVE/PHD"/>
</dbReference>
<dbReference type="STRING" id="3983.A0A2C9V494"/>
<evidence type="ECO:0000256" key="2">
    <source>
        <dbReference type="ARBA" id="ARBA00022692"/>
    </source>
</evidence>
<dbReference type="PROSITE" id="PS50089">
    <property type="entry name" value="ZF_RING_2"/>
    <property type="match status" value="1"/>
</dbReference>
<dbReference type="EMBL" id="CM004396">
    <property type="protein sequence ID" value="OAY38387.1"/>
    <property type="molecule type" value="Genomic_DNA"/>
</dbReference>
<reference evidence="13" key="1">
    <citation type="journal article" date="2016" name="Nat. Biotechnol.">
        <title>Sequencing wild and cultivated cassava and related species reveals extensive interspecific hybridization and genetic diversity.</title>
        <authorList>
            <person name="Bredeson J.V."/>
            <person name="Lyons J.B."/>
            <person name="Prochnik S.E."/>
            <person name="Wu G.A."/>
            <person name="Ha C.M."/>
            <person name="Edsinger-Gonzales E."/>
            <person name="Grimwood J."/>
            <person name="Schmutz J."/>
            <person name="Rabbi I.Y."/>
            <person name="Egesi C."/>
            <person name="Nauluvula P."/>
            <person name="Lebot V."/>
            <person name="Ndunguru J."/>
            <person name="Mkamilo G."/>
            <person name="Bart R.S."/>
            <person name="Setter T.L."/>
            <person name="Gleadow R.M."/>
            <person name="Kulakow P."/>
            <person name="Ferguson M.E."/>
            <person name="Rounsley S."/>
            <person name="Rokhsar D.S."/>
        </authorList>
    </citation>
    <scope>NUCLEOTIDE SEQUENCE [LARGE SCALE GENOMIC DNA]</scope>
    <source>
        <strain evidence="13">cv. AM560-2</strain>
    </source>
</reference>
<comment type="caution">
    <text evidence="12">The sequence shown here is derived from an EMBL/GenBank/DDBJ whole genome shotgun (WGS) entry which is preliminary data.</text>
</comment>
<feature type="domain" description="RING-type" evidence="11">
    <location>
        <begin position="112"/>
        <end position="154"/>
    </location>
</feature>
<comment type="subcellular location">
    <subcellularLocation>
        <location evidence="1">Membrane</location>
    </subcellularLocation>
</comment>
<dbReference type="OrthoDB" id="8062037at2759"/>
<evidence type="ECO:0000256" key="9">
    <source>
        <dbReference type="PROSITE-ProRule" id="PRU00175"/>
    </source>
</evidence>
<evidence type="ECO:0000256" key="10">
    <source>
        <dbReference type="SAM" id="Phobius"/>
    </source>
</evidence>
<evidence type="ECO:0000256" key="1">
    <source>
        <dbReference type="ARBA" id="ARBA00004370"/>
    </source>
</evidence>
<dbReference type="Pfam" id="PF13639">
    <property type="entry name" value="zf-RING_2"/>
    <property type="match status" value="1"/>
</dbReference>
<organism evidence="12 13">
    <name type="scientific">Manihot esculenta</name>
    <name type="common">Cassava</name>
    <name type="synonym">Jatropha manihot</name>
    <dbReference type="NCBI Taxonomy" id="3983"/>
    <lineage>
        <taxon>Eukaryota</taxon>
        <taxon>Viridiplantae</taxon>
        <taxon>Streptophyta</taxon>
        <taxon>Embryophyta</taxon>
        <taxon>Tracheophyta</taxon>
        <taxon>Spermatophyta</taxon>
        <taxon>Magnoliopsida</taxon>
        <taxon>eudicotyledons</taxon>
        <taxon>Gunneridae</taxon>
        <taxon>Pentapetalae</taxon>
        <taxon>rosids</taxon>
        <taxon>fabids</taxon>
        <taxon>Malpighiales</taxon>
        <taxon>Euphorbiaceae</taxon>
        <taxon>Crotonoideae</taxon>
        <taxon>Manihoteae</taxon>
        <taxon>Manihot</taxon>
    </lineage>
</organism>
<keyword evidence="3" id="KW-0479">Metal-binding</keyword>
<gene>
    <name evidence="12" type="ORF">MANES_10G010400v8</name>
</gene>
<evidence type="ECO:0000256" key="5">
    <source>
        <dbReference type="ARBA" id="ARBA00022833"/>
    </source>
</evidence>
<dbReference type="GO" id="GO:0016020">
    <property type="term" value="C:membrane"/>
    <property type="evidence" value="ECO:0007669"/>
    <property type="project" value="UniProtKB-SubCell"/>
</dbReference>
<evidence type="ECO:0000256" key="4">
    <source>
        <dbReference type="ARBA" id="ARBA00022771"/>
    </source>
</evidence>
<keyword evidence="13" id="KW-1185">Reference proteome</keyword>